<dbReference type="PANTHER" id="PTHR43104">
    <property type="entry name" value="L-2-HYDROXYGLUTARATE DEHYDROGENASE, MITOCHONDRIAL"/>
    <property type="match status" value="1"/>
</dbReference>
<dbReference type="SUPFAM" id="SSF51905">
    <property type="entry name" value="FAD/NAD(P)-binding domain"/>
    <property type="match status" value="1"/>
</dbReference>
<dbReference type="PANTHER" id="PTHR43104:SF4">
    <property type="entry name" value="L-2-HYDROXYGLUTARATE DEHYDROGENASE, MITOCHONDRIAL"/>
    <property type="match status" value="1"/>
</dbReference>
<keyword evidence="4" id="KW-0560">Oxidoreductase</keyword>
<dbReference type="GO" id="GO:0047545">
    <property type="term" value="F:(S)-2-hydroxyglutarate dehydrogenase activity"/>
    <property type="evidence" value="ECO:0007669"/>
    <property type="project" value="UniProtKB-EC"/>
</dbReference>
<dbReference type="EMBL" id="CAACVR010000005">
    <property type="protein sequence ID" value="VEU20560.1"/>
    <property type="molecule type" value="Genomic_DNA"/>
</dbReference>
<sequence length="397" mass="44134">MISRLLRVSTQRLFSTCRVVRQQEPDFTHTIIGAGVVGLAIGAEISQQFPDARVLILEKNGNYGEETSSRNSEVVHGGLYYPEDSLKTQLCLEGKRFIYSIGDKIPVQRCGKWIIAQNEGDLEYLEKMDEKAKRLGVPTEFIGARQAKGEEPLIKARAGILHSPSTGITSAHSLMDYYYTRLQEADGSVALGTEVVGIKYDQAAKQYEISTKESEDDTDESYTITSNTVINSAGLHAPAISNMLLPESRHVTAYYGKGNYFSYTGKPMHIRRLIYPCPSPGVASLGTHLTIDLGGQIRFGPDLEWVDNCESYKVNGKNLEKAYEQVKQYIPSMELDNLTASYCGIRPKIIGPDEKRFQDFVIREEEGFPGFINLLGIESPGLTASMGIARYVCKKFI</sequence>
<proteinExistence type="inferred from homology"/>
<keyword evidence="3" id="KW-0274">FAD</keyword>
<reference evidence="10 11" key="1">
    <citation type="submission" date="2018-12" db="EMBL/GenBank/DDBJ databases">
        <authorList>
            <person name="Tiukova I."/>
            <person name="Dainat J."/>
        </authorList>
    </citation>
    <scope>NUCLEOTIDE SEQUENCE [LARGE SCALE GENOMIC DNA]</scope>
</reference>
<dbReference type="Pfam" id="PF01266">
    <property type="entry name" value="DAO"/>
    <property type="match status" value="1"/>
</dbReference>
<dbReference type="OrthoDB" id="498204at2759"/>
<evidence type="ECO:0000256" key="3">
    <source>
        <dbReference type="ARBA" id="ARBA00022827"/>
    </source>
</evidence>
<evidence type="ECO:0000256" key="4">
    <source>
        <dbReference type="ARBA" id="ARBA00023002"/>
    </source>
</evidence>
<evidence type="ECO:0000256" key="1">
    <source>
        <dbReference type="ARBA" id="ARBA00001974"/>
    </source>
</evidence>
<evidence type="ECO:0000256" key="8">
    <source>
        <dbReference type="ARBA" id="ARBA00041137"/>
    </source>
</evidence>
<dbReference type="Gene3D" id="3.50.50.60">
    <property type="entry name" value="FAD/NAD(P)-binding domain"/>
    <property type="match status" value="1"/>
</dbReference>
<protein>
    <recommendedName>
        <fullName evidence="8">L-2-hydroxyglutarate dehydrogenase, mitochondrial</fullName>
        <ecNumber evidence="7">1.1.99.2</ecNumber>
    </recommendedName>
</protein>
<keyword evidence="11" id="KW-1185">Reference proteome</keyword>
<evidence type="ECO:0000256" key="6">
    <source>
        <dbReference type="ARBA" id="ARBA00037941"/>
    </source>
</evidence>
<comment type="catalytic activity">
    <reaction evidence="5">
        <text>(S)-2-hydroxyglutarate + A = 2-oxoglutarate + AH2</text>
        <dbReference type="Rhea" id="RHEA:21252"/>
        <dbReference type="ChEBI" id="CHEBI:13193"/>
        <dbReference type="ChEBI" id="CHEBI:16782"/>
        <dbReference type="ChEBI" id="CHEBI:16810"/>
        <dbReference type="ChEBI" id="CHEBI:17499"/>
        <dbReference type="EC" id="1.1.99.2"/>
    </reaction>
</comment>
<feature type="domain" description="FAD dependent oxidoreductase" evidence="9">
    <location>
        <begin position="31"/>
        <end position="393"/>
    </location>
</feature>
<dbReference type="AlphaFoldDB" id="A0A448YI19"/>
<evidence type="ECO:0000256" key="5">
    <source>
        <dbReference type="ARBA" id="ARBA00036066"/>
    </source>
</evidence>
<evidence type="ECO:0000313" key="11">
    <source>
        <dbReference type="Proteomes" id="UP000290900"/>
    </source>
</evidence>
<name>A0A448YI19_BRENA</name>
<dbReference type="InterPro" id="IPR006076">
    <property type="entry name" value="FAD-dep_OxRdtase"/>
</dbReference>
<dbReference type="Proteomes" id="UP000290900">
    <property type="component" value="Unassembled WGS sequence"/>
</dbReference>
<organism evidence="10 11">
    <name type="scientific">Brettanomyces naardenensis</name>
    <name type="common">Yeast</name>
    <dbReference type="NCBI Taxonomy" id="13370"/>
    <lineage>
        <taxon>Eukaryota</taxon>
        <taxon>Fungi</taxon>
        <taxon>Dikarya</taxon>
        <taxon>Ascomycota</taxon>
        <taxon>Saccharomycotina</taxon>
        <taxon>Pichiomycetes</taxon>
        <taxon>Pichiales</taxon>
        <taxon>Pichiaceae</taxon>
        <taxon>Brettanomyces</taxon>
    </lineage>
</organism>
<dbReference type="Gene3D" id="3.30.9.10">
    <property type="entry name" value="D-Amino Acid Oxidase, subunit A, domain 2"/>
    <property type="match status" value="1"/>
</dbReference>
<dbReference type="InParanoid" id="A0A448YI19"/>
<dbReference type="EC" id="1.1.99.2" evidence="7"/>
<accession>A0A448YI19</accession>
<evidence type="ECO:0000256" key="2">
    <source>
        <dbReference type="ARBA" id="ARBA00022630"/>
    </source>
</evidence>
<comment type="similarity">
    <text evidence="6">Belongs to the L2HGDH family.</text>
</comment>
<comment type="cofactor">
    <cofactor evidence="1">
        <name>FAD</name>
        <dbReference type="ChEBI" id="CHEBI:57692"/>
    </cofactor>
</comment>
<evidence type="ECO:0000259" key="9">
    <source>
        <dbReference type="Pfam" id="PF01266"/>
    </source>
</evidence>
<keyword evidence="2" id="KW-0285">Flavoprotein</keyword>
<gene>
    <name evidence="10" type="ORF">BRENAR_LOCUS1295</name>
</gene>
<evidence type="ECO:0000256" key="7">
    <source>
        <dbReference type="ARBA" id="ARBA00038878"/>
    </source>
</evidence>
<evidence type="ECO:0000313" key="10">
    <source>
        <dbReference type="EMBL" id="VEU20560.1"/>
    </source>
</evidence>
<dbReference type="InterPro" id="IPR036188">
    <property type="entry name" value="FAD/NAD-bd_sf"/>
</dbReference>
<dbReference type="STRING" id="13370.A0A448YI19"/>